<feature type="transmembrane region" description="Helical" evidence="6">
    <location>
        <begin position="97"/>
        <end position="118"/>
    </location>
</feature>
<dbReference type="PANTHER" id="PTHR11040">
    <property type="entry name" value="ZINC/IRON TRANSPORTER"/>
    <property type="match status" value="1"/>
</dbReference>
<comment type="subcellular location">
    <subcellularLocation>
        <location evidence="1">Membrane</location>
        <topology evidence="1">Multi-pass membrane protein</topology>
    </subcellularLocation>
</comment>
<evidence type="ECO:0000256" key="1">
    <source>
        <dbReference type="ARBA" id="ARBA00004141"/>
    </source>
</evidence>
<sequence>MEATERPKCGSGKAAEEYDLPLHVAALFLVLIISTLSCGFPVAAKKIPAMKIPPNAFFFCKHFGTGVLIATACVHLLPTAFASLTDPCLPPLFTEQYPAMPGVIMLAALLSLFCVELWMNTKIGGHSHGGATGQDLLHGGHGHGHGGGDGNRDKISWPKENKVMNKTVDDDWDDSKTLYKSREFTSPRDFDRSYVNSQSEMPAWFVAFYEQYIREREWTHAMLQSHVMQEPQEPQGKKIENTPQASDLEPGVDPAVYKKMSLNITILEGGILFHSVFVGMTVSIESDGFVVLLVAILFHQAFEGLGLGSRIAQVPYPKKSLRPWVLAIAFGTTAPIGQAIGLIARTSYDPASAFALIIVGVFNAISSGLLIYAATVDLLAEDFLSPEGLSMSKKQKLSGVLFIFLGGEFLKESISHSLRESSTGLTLMGND</sequence>
<feature type="transmembrane region" description="Helical" evidence="6">
    <location>
        <begin position="350"/>
        <end position="374"/>
    </location>
</feature>
<evidence type="ECO:0000256" key="6">
    <source>
        <dbReference type="SAM" id="Phobius"/>
    </source>
</evidence>
<comment type="caution">
    <text evidence="7">The sequence shown here is derived from an EMBL/GenBank/DDBJ whole genome shotgun (WGS) entry which is preliminary data.</text>
</comment>
<proteinExistence type="predicted"/>
<evidence type="ECO:0000256" key="3">
    <source>
        <dbReference type="ARBA" id="ARBA00022989"/>
    </source>
</evidence>
<feature type="transmembrane region" description="Helical" evidence="6">
    <location>
        <begin position="290"/>
        <end position="312"/>
    </location>
</feature>
<evidence type="ECO:0000256" key="4">
    <source>
        <dbReference type="ARBA" id="ARBA00023136"/>
    </source>
</evidence>
<feature type="transmembrane region" description="Helical" evidence="6">
    <location>
        <begin position="324"/>
        <end position="344"/>
    </location>
</feature>
<dbReference type="InterPro" id="IPR003689">
    <property type="entry name" value="ZIP"/>
</dbReference>
<reference evidence="8" key="1">
    <citation type="journal article" date="2015" name="PLoS Genet.">
        <title>The dynamic genome and transcriptome of the human fungal pathogen Blastomyces and close relative Emmonsia.</title>
        <authorList>
            <person name="Munoz J.F."/>
            <person name="Gauthier G.M."/>
            <person name="Desjardins C.A."/>
            <person name="Gallo J.E."/>
            <person name="Holder J."/>
            <person name="Sullivan T.D."/>
            <person name="Marty A.J."/>
            <person name="Carmen J.C."/>
            <person name="Chen Z."/>
            <person name="Ding L."/>
            <person name="Gujja S."/>
            <person name="Magrini V."/>
            <person name="Misas E."/>
            <person name="Mitreva M."/>
            <person name="Priest M."/>
            <person name="Saif S."/>
            <person name="Whiston E.A."/>
            <person name="Young S."/>
            <person name="Zeng Q."/>
            <person name="Goldman W.E."/>
            <person name="Mardis E.R."/>
            <person name="Taylor J.W."/>
            <person name="McEwen J.G."/>
            <person name="Clay O.K."/>
            <person name="Klein B.S."/>
            <person name="Cuomo C.A."/>
        </authorList>
    </citation>
    <scope>NUCLEOTIDE SEQUENCE [LARGE SCALE GENOMIC DNA]</scope>
    <source>
        <strain evidence="8">UAMH 139</strain>
    </source>
</reference>
<evidence type="ECO:0000256" key="2">
    <source>
        <dbReference type="ARBA" id="ARBA00022692"/>
    </source>
</evidence>
<feature type="transmembrane region" description="Helical" evidence="6">
    <location>
        <begin position="264"/>
        <end position="284"/>
    </location>
</feature>
<dbReference type="Proteomes" id="UP000053573">
    <property type="component" value="Unassembled WGS sequence"/>
</dbReference>
<keyword evidence="8" id="KW-1185">Reference proteome</keyword>
<evidence type="ECO:0000256" key="5">
    <source>
        <dbReference type="SAM" id="MobiDB-lite"/>
    </source>
</evidence>
<evidence type="ECO:0000313" key="8">
    <source>
        <dbReference type="Proteomes" id="UP000053573"/>
    </source>
</evidence>
<gene>
    <name evidence="7" type="ORF">EMPG_12207</name>
</gene>
<keyword evidence="3 6" id="KW-1133">Transmembrane helix</keyword>
<dbReference type="OrthoDB" id="448280at2759"/>
<accession>A0A0H1BNZ0</accession>
<dbReference type="AlphaFoldDB" id="A0A0H1BNZ0"/>
<dbReference type="GO" id="GO:0005385">
    <property type="term" value="F:zinc ion transmembrane transporter activity"/>
    <property type="evidence" value="ECO:0007669"/>
    <property type="project" value="TreeGrafter"/>
</dbReference>
<dbReference type="Pfam" id="PF02535">
    <property type="entry name" value="Zip"/>
    <property type="match status" value="1"/>
</dbReference>
<feature type="region of interest" description="Disordered" evidence="5">
    <location>
        <begin position="134"/>
        <end position="156"/>
    </location>
</feature>
<dbReference type="GO" id="GO:0005886">
    <property type="term" value="C:plasma membrane"/>
    <property type="evidence" value="ECO:0007669"/>
    <property type="project" value="TreeGrafter"/>
</dbReference>
<dbReference type="STRING" id="2060906.A0A0H1BNZ0"/>
<protein>
    <recommendedName>
        <fullName evidence="9">Zinc/iron permease</fullName>
    </recommendedName>
</protein>
<dbReference type="PANTHER" id="PTHR11040:SF24">
    <property type="entry name" value="FE(2+) TRANSPORTER 3"/>
    <property type="match status" value="1"/>
</dbReference>
<organism evidence="7 8">
    <name type="scientific">Blastomyces silverae</name>
    <dbReference type="NCBI Taxonomy" id="2060906"/>
    <lineage>
        <taxon>Eukaryota</taxon>
        <taxon>Fungi</taxon>
        <taxon>Dikarya</taxon>
        <taxon>Ascomycota</taxon>
        <taxon>Pezizomycotina</taxon>
        <taxon>Eurotiomycetes</taxon>
        <taxon>Eurotiomycetidae</taxon>
        <taxon>Onygenales</taxon>
        <taxon>Ajellomycetaceae</taxon>
        <taxon>Blastomyces</taxon>
    </lineage>
</organism>
<name>A0A0H1BNZ0_9EURO</name>
<keyword evidence="4 6" id="KW-0472">Membrane</keyword>
<evidence type="ECO:0008006" key="9">
    <source>
        <dbReference type="Google" id="ProtNLM"/>
    </source>
</evidence>
<feature type="transmembrane region" description="Helical" evidence="6">
    <location>
        <begin position="20"/>
        <end position="44"/>
    </location>
</feature>
<evidence type="ECO:0000313" key="7">
    <source>
        <dbReference type="EMBL" id="KLJ12788.1"/>
    </source>
</evidence>
<dbReference type="EMBL" id="LDEV01000694">
    <property type="protein sequence ID" value="KLJ12788.1"/>
    <property type="molecule type" value="Genomic_DNA"/>
</dbReference>
<feature type="transmembrane region" description="Helical" evidence="6">
    <location>
        <begin position="56"/>
        <end position="77"/>
    </location>
</feature>
<keyword evidence="2 6" id="KW-0812">Transmembrane</keyword>
<feature type="region of interest" description="Disordered" evidence="5">
    <location>
        <begin position="229"/>
        <end position="250"/>
    </location>
</feature>